<accession>A0A6N9HM56</accession>
<dbReference type="EMBL" id="WWCJ01000017">
    <property type="protein sequence ID" value="MYN04466.1"/>
    <property type="molecule type" value="Genomic_DNA"/>
</dbReference>
<dbReference type="Gene3D" id="2.60.40.1190">
    <property type="match status" value="1"/>
</dbReference>
<dbReference type="Pfam" id="PF19313">
    <property type="entry name" value="DUF5916"/>
    <property type="match status" value="1"/>
</dbReference>
<dbReference type="SUPFAM" id="SSF49344">
    <property type="entry name" value="CBD9-like"/>
    <property type="match status" value="1"/>
</dbReference>
<gene>
    <name evidence="3" type="ORF">GTP41_20450</name>
</gene>
<feature type="signal peptide" evidence="1">
    <location>
        <begin position="1"/>
        <end position="23"/>
    </location>
</feature>
<dbReference type="InterPro" id="IPR045670">
    <property type="entry name" value="DUF5916"/>
</dbReference>
<sequence length="755" mass="83494">MFARNFASVLAVCQFAIPVPALAAAESEEPKRRSLAAHVARQPLALALDGRLDDAAWNQAASNTRFFQYQPEDGRDAPAHLRTSVKVLLDQDALVFGVRAWNADPAKLNGTLARRDKVDRDQDFIGVWIDPSGHGRSAQFVRVNVAGVMSDGIYRADEDEDDLGPDYPVESAVHHLPDGYSMEIRWPLSSLRFPYGAAKPWLVRVERSVPHADGMLLLSAPLKKESLHFIAEMDELEGIAKVLPEMQDKPFWELRPELTHRVHDNYGKGSSQTSVGLDISARPRADWVFNATLNPDFSQVEIDAPTSNGTSQIALSLPEKRPFFLESADVLGMRLPAFYSRTIAEPRWGMRATWRGAAADATALVLSDRAGGVVMRGAAYGTDEYVNAGDSKATLLRARRHGEAVVAGAFLSDRDYGKGGRNTVLGVDGQWRLPAGREGGGNTQLLWTAMSSRTTSRFDDAGRSHATHARTSGYGYGRLNYSSDDWFNIAQLEVIGSNFANDNGFVPQAGIIKGDVELNRRMGAHKFGPLQAYETELHLGLRETRTLAHEVVERWVRPGIWLFAGRQTRFWANAGFDQQRAHAGGRLHRVHAAHVGIESSPSARFVKLEGELTLGRQLDTDADAVGKGGNLELEASLRFPLAGGWSLESDHRWNRAWVKHDKLQDFSDSGWRWVGTLHATPRDALRVIVQNTSAQRQDRMPHLIEAEDAHYRHRSLLYKRTTRHDRIVSVGATTDANGALPGANKGLTLKVQWGI</sequence>
<dbReference type="Proteomes" id="UP000448575">
    <property type="component" value="Unassembled WGS sequence"/>
</dbReference>
<evidence type="ECO:0000259" key="2">
    <source>
        <dbReference type="Pfam" id="PF19313"/>
    </source>
</evidence>
<protein>
    <recommendedName>
        <fullName evidence="2">DUF5916 domain-containing protein</fullName>
    </recommendedName>
</protein>
<feature type="domain" description="DUF5916" evidence="2">
    <location>
        <begin position="256"/>
        <end position="344"/>
    </location>
</feature>
<dbReference type="RefSeq" id="WP_161027428.1">
    <property type="nucleotide sequence ID" value="NZ_WWCJ01000017.1"/>
</dbReference>
<feature type="chain" id="PRO_5026996268" description="DUF5916 domain-containing protein" evidence="1">
    <location>
        <begin position="24"/>
        <end position="755"/>
    </location>
</feature>
<keyword evidence="4" id="KW-1185">Reference proteome</keyword>
<evidence type="ECO:0000256" key="1">
    <source>
        <dbReference type="SAM" id="SignalP"/>
    </source>
</evidence>
<keyword evidence="1" id="KW-0732">Signal</keyword>
<proteinExistence type="predicted"/>
<comment type="caution">
    <text evidence="3">The sequence shown here is derived from an EMBL/GenBank/DDBJ whole genome shotgun (WGS) entry which is preliminary data.</text>
</comment>
<reference evidence="3 4" key="1">
    <citation type="submission" date="2019-12" db="EMBL/GenBank/DDBJ databases">
        <title>Novel species isolated from a subtropical stream in China.</title>
        <authorList>
            <person name="Lu H."/>
        </authorList>
    </citation>
    <scope>NUCLEOTIDE SEQUENCE [LARGE SCALE GENOMIC DNA]</scope>
    <source>
        <strain evidence="3 4">DS3</strain>
    </source>
</reference>
<name>A0A6N9HM56_9BURK</name>
<dbReference type="AlphaFoldDB" id="A0A6N9HM56"/>
<evidence type="ECO:0000313" key="3">
    <source>
        <dbReference type="EMBL" id="MYN04466.1"/>
    </source>
</evidence>
<evidence type="ECO:0000313" key="4">
    <source>
        <dbReference type="Proteomes" id="UP000448575"/>
    </source>
</evidence>
<organism evidence="3 4">
    <name type="scientific">Pseudoduganella guangdongensis</name>
    <dbReference type="NCBI Taxonomy" id="2692179"/>
    <lineage>
        <taxon>Bacteria</taxon>
        <taxon>Pseudomonadati</taxon>
        <taxon>Pseudomonadota</taxon>
        <taxon>Betaproteobacteria</taxon>
        <taxon>Burkholderiales</taxon>
        <taxon>Oxalobacteraceae</taxon>
        <taxon>Telluria group</taxon>
        <taxon>Pseudoduganella</taxon>
    </lineage>
</organism>